<dbReference type="InterPro" id="IPR041467">
    <property type="entry name" value="Sco4008_C"/>
</dbReference>
<dbReference type="InterPro" id="IPR001647">
    <property type="entry name" value="HTH_TetR"/>
</dbReference>
<dbReference type="PANTHER" id="PTHR30328:SF54">
    <property type="entry name" value="HTH-TYPE TRANSCRIPTIONAL REPRESSOR SCO4008"/>
    <property type="match status" value="1"/>
</dbReference>
<dbReference type="EMBL" id="SLWS01000005">
    <property type="protein sequence ID" value="TCO58370.1"/>
    <property type="molecule type" value="Genomic_DNA"/>
</dbReference>
<dbReference type="GO" id="GO:0006355">
    <property type="term" value="P:regulation of DNA-templated transcription"/>
    <property type="evidence" value="ECO:0007669"/>
    <property type="project" value="UniProtKB-ARBA"/>
</dbReference>
<reference evidence="5 6" key="1">
    <citation type="submission" date="2019-03" db="EMBL/GenBank/DDBJ databases">
        <title>Genomic Encyclopedia of Type Strains, Phase IV (KMG-IV): sequencing the most valuable type-strain genomes for metagenomic binning, comparative biology and taxonomic classification.</title>
        <authorList>
            <person name="Goeker M."/>
        </authorList>
    </citation>
    <scope>NUCLEOTIDE SEQUENCE [LARGE SCALE GENOMIC DNA]</scope>
    <source>
        <strain evidence="5 6">DSM 45934</strain>
    </source>
</reference>
<dbReference type="Pfam" id="PF00440">
    <property type="entry name" value="TetR_N"/>
    <property type="match status" value="1"/>
</dbReference>
<accession>A0A4V2S729</accession>
<evidence type="ECO:0000256" key="3">
    <source>
        <dbReference type="SAM" id="MobiDB-lite"/>
    </source>
</evidence>
<comment type="caution">
    <text evidence="5">The sequence shown here is derived from an EMBL/GenBank/DDBJ whole genome shotgun (WGS) entry which is preliminary data.</text>
</comment>
<organism evidence="5 6">
    <name type="scientific">Actinocrispum wychmicini</name>
    <dbReference type="NCBI Taxonomy" id="1213861"/>
    <lineage>
        <taxon>Bacteria</taxon>
        <taxon>Bacillati</taxon>
        <taxon>Actinomycetota</taxon>
        <taxon>Actinomycetes</taxon>
        <taxon>Pseudonocardiales</taxon>
        <taxon>Pseudonocardiaceae</taxon>
        <taxon>Actinocrispum</taxon>
    </lineage>
</organism>
<evidence type="ECO:0000313" key="5">
    <source>
        <dbReference type="EMBL" id="TCO58370.1"/>
    </source>
</evidence>
<dbReference type="Gene3D" id="1.10.357.10">
    <property type="entry name" value="Tetracycline Repressor, domain 2"/>
    <property type="match status" value="1"/>
</dbReference>
<dbReference type="OrthoDB" id="4726108at2"/>
<proteinExistence type="predicted"/>
<dbReference type="SUPFAM" id="SSF46689">
    <property type="entry name" value="Homeodomain-like"/>
    <property type="match status" value="1"/>
</dbReference>
<dbReference type="GO" id="GO:0003677">
    <property type="term" value="F:DNA binding"/>
    <property type="evidence" value="ECO:0007669"/>
    <property type="project" value="UniProtKB-UniRule"/>
</dbReference>
<protein>
    <submittedName>
        <fullName evidence="5">TetR family transcriptional regulator</fullName>
    </submittedName>
</protein>
<evidence type="ECO:0000313" key="6">
    <source>
        <dbReference type="Proteomes" id="UP000295680"/>
    </source>
</evidence>
<evidence type="ECO:0000256" key="1">
    <source>
        <dbReference type="ARBA" id="ARBA00023125"/>
    </source>
</evidence>
<dbReference type="Proteomes" id="UP000295680">
    <property type="component" value="Unassembled WGS sequence"/>
</dbReference>
<dbReference type="SUPFAM" id="SSF48498">
    <property type="entry name" value="Tetracyclin repressor-like, C-terminal domain"/>
    <property type="match status" value="1"/>
</dbReference>
<dbReference type="AlphaFoldDB" id="A0A4V2S729"/>
<feature type="domain" description="HTH tetR-type" evidence="4">
    <location>
        <begin position="22"/>
        <end position="82"/>
    </location>
</feature>
<dbReference type="PROSITE" id="PS50977">
    <property type="entry name" value="HTH_TETR_2"/>
    <property type="match status" value="1"/>
</dbReference>
<dbReference type="PANTHER" id="PTHR30328">
    <property type="entry name" value="TRANSCRIPTIONAL REPRESSOR"/>
    <property type="match status" value="1"/>
</dbReference>
<dbReference type="PRINTS" id="PR00455">
    <property type="entry name" value="HTHTETR"/>
</dbReference>
<dbReference type="Pfam" id="PF17926">
    <property type="entry name" value="TetR_C_21"/>
    <property type="match status" value="1"/>
</dbReference>
<feature type="region of interest" description="Disordered" evidence="3">
    <location>
        <begin position="1"/>
        <end position="24"/>
    </location>
</feature>
<evidence type="ECO:0000259" key="4">
    <source>
        <dbReference type="PROSITE" id="PS50977"/>
    </source>
</evidence>
<feature type="DNA-binding region" description="H-T-H motif" evidence="2">
    <location>
        <begin position="45"/>
        <end position="64"/>
    </location>
</feature>
<dbReference type="InterPro" id="IPR009057">
    <property type="entry name" value="Homeodomain-like_sf"/>
</dbReference>
<gene>
    <name evidence="5" type="ORF">EV192_105437</name>
</gene>
<keyword evidence="1 2" id="KW-0238">DNA-binding</keyword>
<evidence type="ECO:0000256" key="2">
    <source>
        <dbReference type="PROSITE-ProRule" id="PRU00335"/>
    </source>
</evidence>
<keyword evidence="6" id="KW-1185">Reference proteome</keyword>
<dbReference type="InterPro" id="IPR050109">
    <property type="entry name" value="HTH-type_TetR-like_transc_reg"/>
</dbReference>
<name>A0A4V2S729_9PSEU</name>
<dbReference type="InterPro" id="IPR036271">
    <property type="entry name" value="Tet_transcr_reg_TetR-rel_C_sf"/>
</dbReference>
<sequence length="213" mass="23512">MVGGEGRPRRSPAPEDRQADAERSRRQLLAAAFDEFASKGYAGARVHEIAARAGVNKQLINYYFGGKEGLYRHLQRQWLERESTFDDRSCPATEVITRYLHEVLADPRGTRLEIWRGLATACGGAGETPDEEPEQDLSGISDRQANGEFDPAIDPGSLLLMIMGAVTAPIVMPDMVQKIFGVTPWDPEFEERYSAHLRTVLGRLAPPGSSTVD</sequence>